<accession>A0ABR2QRY0</accession>
<organism evidence="1 2">
    <name type="scientific">Hibiscus sabdariffa</name>
    <name type="common">roselle</name>
    <dbReference type="NCBI Taxonomy" id="183260"/>
    <lineage>
        <taxon>Eukaryota</taxon>
        <taxon>Viridiplantae</taxon>
        <taxon>Streptophyta</taxon>
        <taxon>Embryophyta</taxon>
        <taxon>Tracheophyta</taxon>
        <taxon>Spermatophyta</taxon>
        <taxon>Magnoliopsida</taxon>
        <taxon>eudicotyledons</taxon>
        <taxon>Gunneridae</taxon>
        <taxon>Pentapetalae</taxon>
        <taxon>rosids</taxon>
        <taxon>malvids</taxon>
        <taxon>Malvales</taxon>
        <taxon>Malvaceae</taxon>
        <taxon>Malvoideae</taxon>
        <taxon>Hibiscus</taxon>
    </lineage>
</organism>
<evidence type="ECO:0000313" key="2">
    <source>
        <dbReference type="Proteomes" id="UP001396334"/>
    </source>
</evidence>
<name>A0ABR2QRY0_9ROSI</name>
<keyword evidence="2" id="KW-1185">Reference proteome</keyword>
<proteinExistence type="predicted"/>
<dbReference type="Proteomes" id="UP001396334">
    <property type="component" value="Unassembled WGS sequence"/>
</dbReference>
<protein>
    <submittedName>
        <fullName evidence="1">Uncharacterized protein</fullName>
    </submittedName>
</protein>
<reference evidence="1 2" key="1">
    <citation type="journal article" date="2024" name="G3 (Bethesda)">
        <title>Genome assembly of Hibiscus sabdariffa L. provides insights into metabolisms of medicinal natural products.</title>
        <authorList>
            <person name="Kim T."/>
        </authorList>
    </citation>
    <scope>NUCLEOTIDE SEQUENCE [LARGE SCALE GENOMIC DNA]</scope>
    <source>
        <strain evidence="1">TK-2024</strain>
        <tissue evidence="1">Old leaves</tissue>
    </source>
</reference>
<evidence type="ECO:0000313" key="1">
    <source>
        <dbReference type="EMBL" id="KAK9003305.1"/>
    </source>
</evidence>
<comment type="caution">
    <text evidence="1">The sequence shown here is derived from an EMBL/GenBank/DDBJ whole genome shotgun (WGS) entry which is preliminary data.</text>
</comment>
<sequence>MLREKAAWWKPRIKKGREVCRIGLYALWTVEIVEYFGNIRLRFYYGTGPVSSGLAKRVLPGDSDSKIVSHGSLDSSVSQECPIPSNSQLSSVTGLNLPCRPFYSKNNVTCTPDSFAGCSEKLEESSSIKPRKKVRFNMNVQMYDPAPEKTPAYRFLHREEREIYYRYIISRRKIR</sequence>
<gene>
    <name evidence="1" type="ORF">V6N11_060869</name>
</gene>
<dbReference type="EMBL" id="JBBPBN010000034">
    <property type="protein sequence ID" value="KAK9003305.1"/>
    <property type="molecule type" value="Genomic_DNA"/>
</dbReference>